<dbReference type="AlphaFoldDB" id="J3P368"/>
<dbReference type="EMBL" id="GL385398">
    <property type="protein sequence ID" value="EJT74110.1"/>
    <property type="molecule type" value="Genomic_DNA"/>
</dbReference>
<dbReference type="EnsemblFungi" id="EJT74110">
    <property type="protein sequence ID" value="EJT74110"/>
    <property type="gene ID" value="GGTG_07958"/>
</dbReference>
<reference evidence="3" key="2">
    <citation type="submission" date="2010-07" db="EMBL/GenBank/DDBJ databases">
        <authorList>
            <consortium name="The Broad Institute Genome Sequencing Platform"/>
            <consortium name="Broad Institute Genome Sequencing Center for Infectious Disease"/>
            <person name="Ma L.-J."/>
            <person name="Dead R."/>
            <person name="Young S."/>
            <person name="Zeng Q."/>
            <person name="Koehrsen M."/>
            <person name="Alvarado L."/>
            <person name="Berlin A."/>
            <person name="Chapman S.B."/>
            <person name="Chen Z."/>
            <person name="Freedman E."/>
            <person name="Gellesch M."/>
            <person name="Goldberg J."/>
            <person name="Griggs A."/>
            <person name="Gujja S."/>
            <person name="Heilman E.R."/>
            <person name="Heiman D."/>
            <person name="Hepburn T."/>
            <person name="Howarth C."/>
            <person name="Jen D."/>
            <person name="Larson L."/>
            <person name="Mehta T."/>
            <person name="Neiman D."/>
            <person name="Pearson M."/>
            <person name="Roberts A."/>
            <person name="Saif S."/>
            <person name="Shea T."/>
            <person name="Shenoy N."/>
            <person name="Sisk P."/>
            <person name="Stolte C."/>
            <person name="Sykes S."/>
            <person name="Walk T."/>
            <person name="White J."/>
            <person name="Yandava C."/>
            <person name="Haas B."/>
            <person name="Nusbaum C."/>
            <person name="Birren B."/>
        </authorList>
    </citation>
    <scope>NUCLEOTIDE SEQUENCE</scope>
    <source>
        <strain evidence="3">R3-111a-1</strain>
    </source>
</reference>
<feature type="compositionally biased region" description="Polar residues" evidence="1">
    <location>
        <begin position="14"/>
        <end position="28"/>
    </location>
</feature>
<protein>
    <recommendedName>
        <fullName evidence="2">BZIP domain-containing protein</fullName>
    </recommendedName>
</protein>
<reference evidence="5" key="1">
    <citation type="submission" date="2010-07" db="EMBL/GenBank/DDBJ databases">
        <title>The genome sequence of Gaeumannomyces graminis var. tritici strain R3-111a-1.</title>
        <authorList>
            <consortium name="The Broad Institute Genome Sequencing Platform"/>
            <person name="Ma L.-J."/>
            <person name="Dead R."/>
            <person name="Young S."/>
            <person name="Zeng Q."/>
            <person name="Koehrsen M."/>
            <person name="Alvarado L."/>
            <person name="Berlin A."/>
            <person name="Chapman S.B."/>
            <person name="Chen Z."/>
            <person name="Freedman E."/>
            <person name="Gellesch M."/>
            <person name="Goldberg J."/>
            <person name="Griggs A."/>
            <person name="Gujja S."/>
            <person name="Heilman E.R."/>
            <person name="Heiman D."/>
            <person name="Hepburn T."/>
            <person name="Howarth C."/>
            <person name="Jen D."/>
            <person name="Larson L."/>
            <person name="Mehta T."/>
            <person name="Neiman D."/>
            <person name="Pearson M."/>
            <person name="Roberts A."/>
            <person name="Saif S."/>
            <person name="Shea T."/>
            <person name="Shenoy N."/>
            <person name="Sisk P."/>
            <person name="Stolte C."/>
            <person name="Sykes S."/>
            <person name="Walk T."/>
            <person name="White J."/>
            <person name="Yandava C."/>
            <person name="Haas B."/>
            <person name="Nusbaum C."/>
            <person name="Birren B."/>
        </authorList>
    </citation>
    <scope>NUCLEOTIDE SEQUENCE [LARGE SCALE GENOMIC DNA]</scope>
    <source>
        <strain evidence="5">R3-111a-1</strain>
    </source>
</reference>
<accession>J3P368</accession>
<dbReference type="InterPro" id="IPR052635">
    <property type="entry name" value="Sec_Metab_Biosynth_Reg"/>
</dbReference>
<dbReference type="Proteomes" id="UP000006039">
    <property type="component" value="Unassembled WGS sequence"/>
</dbReference>
<dbReference type="VEuPathDB" id="FungiDB:GGTG_07958"/>
<reference evidence="4" key="4">
    <citation type="journal article" date="2015" name="G3 (Bethesda)">
        <title>Genome sequences of three phytopathogenic species of the Magnaporthaceae family of fungi.</title>
        <authorList>
            <person name="Okagaki L.H."/>
            <person name="Nunes C.C."/>
            <person name="Sailsbery J."/>
            <person name="Clay B."/>
            <person name="Brown D."/>
            <person name="John T."/>
            <person name="Oh Y."/>
            <person name="Young N."/>
            <person name="Fitzgerald M."/>
            <person name="Haas B.J."/>
            <person name="Zeng Q."/>
            <person name="Young S."/>
            <person name="Adiconis X."/>
            <person name="Fan L."/>
            <person name="Levin J.Z."/>
            <person name="Mitchell T.K."/>
            <person name="Okubara P.A."/>
            <person name="Farman M.L."/>
            <person name="Kohn L.M."/>
            <person name="Birren B."/>
            <person name="Ma L.-J."/>
            <person name="Dean R.A."/>
        </authorList>
    </citation>
    <scope>NUCLEOTIDE SEQUENCE</scope>
    <source>
        <strain evidence="4">R3-111a-1</strain>
    </source>
</reference>
<feature type="region of interest" description="Disordered" evidence="1">
    <location>
        <begin position="162"/>
        <end position="190"/>
    </location>
</feature>
<feature type="domain" description="BZIP" evidence="2">
    <location>
        <begin position="93"/>
        <end position="108"/>
    </location>
</feature>
<dbReference type="HOGENOM" id="CLU_088026_3_0_1"/>
<reference evidence="3" key="3">
    <citation type="submission" date="2010-09" db="EMBL/GenBank/DDBJ databases">
        <title>Annotation of Gaeumannomyces graminis var. tritici R3-111a-1.</title>
        <authorList>
            <consortium name="The Broad Institute Genome Sequencing Platform"/>
            <person name="Ma L.-J."/>
            <person name="Dead R."/>
            <person name="Young S.K."/>
            <person name="Zeng Q."/>
            <person name="Gargeya S."/>
            <person name="Fitzgerald M."/>
            <person name="Haas B."/>
            <person name="Abouelleil A."/>
            <person name="Alvarado L."/>
            <person name="Arachchi H.M."/>
            <person name="Berlin A."/>
            <person name="Brown A."/>
            <person name="Chapman S.B."/>
            <person name="Chen Z."/>
            <person name="Dunbar C."/>
            <person name="Freedman E."/>
            <person name="Gearin G."/>
            <person name="Gellesch M."/>
            <person name="Goldberg J."/>
            <person name="Griggs A."/>
            <person name="Gujja S."/>
            <person name="Heiman D."/>
            <person name="Howarth C."/>
            <person name="Larson L."/>
            <person name="Lui A."/>
            <person name="MacDonald P.J.P."/>
            <person name="Mehta T."/>
            <person name="Montmayeur A."/>
            <person name="Murphy C."/>
            <person name="Neiman D."/>
            <person name="Pearson M."/>
            <person name="Priest M."/>
            <person name="Roberts A."/>
            <person name="Saif S."/>
            <person name="Shea T."/>
            <person name="Shenoy N."/>
            <person name="Sisk P."/>
            <person name="Stolte C."/>
            <person name="Sykes S."/>
            <person name="Yandava C."/>
            <person name="Wortman J."/>
            <person name="Nusbaum C."/>
            <person name="Birren B."/>
        </authorList>
    </citation>
    <scope>NUCLEOTIDE SEQUENCE</scope>
    <source>
        <strain evidence="3">R3-111a-1</strain>
    </source>
</reference>
<dbReference type="OrthoDB" id="5387389at2759"/>
<gene>
    <name evidence="4" type="primary">20348416</name>
    <name evidence="3" type="ORF">GGTG_07958</name>
</gene>
<sequence>MSSQHSQGRENFEETTYQAQSAHQQGATEKSRGKRKSKSKSKSKTDQSGSDTETEGPKMSSRSSKASSESESTKKHRAPQNEDWSEVTDPEERRRIQNRIAQRKFRGKAKEQREKSERDQRNVEHAGDSYRVPEAGEMTAEEQAALSGLPWGGLNVQYAMGRGPESGYGGGRAASHRASDPVYTSDNNTQYLSPYTASYQYTGSAAWDDRTGSSSPGGDQLYYDNGATSYYYDYDTSPRQ</sequence>
<organism evidence="3">
    <name type="scientific">Gaeumannomyces tritici (strain R3-111a-1)</name>
    <name type="common">Wheat and barley take-all root rot fungus</name>
    <name type="synonym">Gaeumannomyces graminis var. tritici</name>
    <dbReference type="NCBI Taxonomy" id="644352"/>
    <lineage>
        <taxon>Eukaryota</taxon>
        <taxon>Fungi</taxon>
        <taxon>Dikarya</taxon>
        <taxon>Ascomycota</taxon>
        <taxon>Pezizomycotina</taxon>
        <taxon>Sordariomycetes</taxon>
        <taxon>Sordariomycetidae</taxon>
        <taxon>Magnaporthales</taxon>
        <taxon>Magnaporthaceae</taxon>
        <taxon>Gaeumannomyces</taxon>
    </lineage>
</organism>
<dbReference type="PROSITE" id="PS00036">
    <property type="entry name" value="BZIP_BASIC"/>
    <property type="match status" value="1"/>
</dbReference>
<dbReference type="eggNOG" id="ENOG502SSMB">
    <property type="taxonomic scope" value="Eukaryota"/>
</dbReference>
<feature type="region of interest" description="Disordered" evidence="1">
    <location>
        <begin position="1"/>
        <end position="134"/>
    </location>
</feature>
<dbReference type="GeneID" id="20348416"/>
<dbReference type="RefSeq" id="XP_009224054.1">
    <property type="nucleotide sequence ID" value="XM_009225790.1"/>
</dbReference>
<evidence type="ECO:0000259" key="2">
    <source>
        <dbReference type="PROSITE" id="PS00036"/>
    </source>
</evidence>
<feature type="region of interest" description="Disordered" evidence="1">
    <location>
        <begin position="205"/>
        <end position="240"/>
    </location>
</feature>
<evidence type="ECO:0000313" key="4">
    <source>
        <dbReference type="EnsemblFungi" id="EJT74110"/>
    </source>
</evidence>
<evidence type="ECO:0000313" key="5">
    <source>
        <dbReference type="Proteomes" id="UP000006039"/>
    </source>
</evidence>
<feature type="compositionally biased region" description="Basic residues" evidence="1">
    <location>
        <begin position="32"/>
        <end position="42"/>
    </location>
</feature>
<feature type="compositionally biased region" description="Basic and acidic residues" evidence="1">
    <location>
        <begin position="108"/>
        <end position="128"/>
    </location>
</feature>
<name>J3P368_GAET3</name>
<dbReference type="InterPro" id="IPR004827">
    <property type="entry name" value="bZIP"/>
</dbReference>
<keyword evidence="5" id="KW-1185">Reference proteome</keyword>
<proteinExistence type="predicted"/>
<dbReference type="PANTHER" id="PTHR39607">
    <property type="entry name" value="XANTHOCILLIN BIOSYNTHESIS CLUSTER TRANSCRIPTION FACTOR XANC-RELATED"/>
    <property type="match status" value="1"/>
</dbReference>
<dbReference type="CDD" id="cd14688">
    <property type="entry name" value="bZIP_YAP"/>
    <property type="match status" value="1"/>
</dbReference>
<evidence type="ECO:0000256" key="1">
    <source>
        <dbReference type="SAM" id="MobiDB-lite"/>
    </source>
</evidence>
<feature type="compositionally biased region" description="Low complexity" evidence="1">
    <location>
        <begin position="58"/>
        <end position="70"/>
    </location>
</feature>
<dbReference type="PANTHER" id="PTHR39607:SF2">
    <property type="entry name" value="BZIP DOMAIN-CONTAINING PROTEIN"/>
    <property type="match status" value="1"/>
</dbReference>
<evidence type="ECO:0000313" key="3">
    <source>
        <dbReference type="EMBL" id="EJT74110.1"/>
    </source>
</evidence>
<reference evidence="4" key="5">
    <citation type="submission" date="2018-04" db="UniProtKB">
        <authorList>
            <consortium name="EnsemblFungi"/>
        </authorList>
    </citation>
    <scope>IDENTIFICATION</scope>
    <source>
        <strain evidence="4">R3-111a-1</strain>
    </source>
</reference>
<dbReference type="GO" id="GO:0003700">
    <property type="term" value="F:DNA-binding transcription factor activity"/>
    <property type="evidence" value="ECO:0007669"/>
    <property type="project" value="InterPro"/>
</dbReference>